<dbReference type="Gene3D" id="3.20.20.80">
    <property type="entry name" value="Glycosidases"/>
    <property type="match status" value="1"/>
</dbReference>
<feature type="chain" id="PRO_5045367025" description="alpha-L-fucosidase" evidence="6">
    <location>
        <begin position="30"/>
        <end position="546"/>
    </location>
</feature>
<feature type="domain" description="Glycoside hydrolase family 29 N-terminal" evidence="7">
    <location>
        <begin position="32"/>
        <end position="425"/>
    </location>
</feature>
<feature type="signal peptide" evidence="6">
    <location>
        <begin position="1"/>
        <end position="29"/>
    </location>
</feature>
<dbReference type="RefSeq" id="WP_259451369.1">
    <property type="nucleotide sequence ID" value="NZ_CP119520.1"/>
</dbReference>
<keyword evidence="5" id="KW-0326">Glycosidase</keyword>
<dbReference type="Proteomes" id="UP001165263">
    <property type="component" value="Unassembled WGS sequence"/>
</dbReference>
<sequence>MKRRQVLAGLAATVPGFAASALLPRRALAATAGGPFKPDWDSLAAYRTPDWFRNAKFGIWAHWGPQCEPEFGDWYARNMYKEGSNQYRYHVQKYGHPSKFGFKDVIRQWQAAQWDPNALLALYRKAGARYFVALANHHDNFDLYDSRFQPDWNSTRIGPKQDLIAGWAKAARAQGLRFGVSVHAAHAWTWYETAQGADKAGPYAGIPYDGVLTAADGKGQWWEGLDPQALYAQAHPLSRKTTVPAEWGAQWDWGGGAMLPSRRYVDNFHDRTIDLIDKYDPDLVYFDDTALPFWPFSDAGLRIASHMYNRSIATRGRLEAVINGKMLDERQRHSLVWDIERGQSNAIEPLPWQTCTCIGGWHYSRPEYERGAYKSAQTVVHMLVDIVSKNGNLLLSVPMRGDGTIDEKEQAIVEEIGRWMAVHGEAIYDTRPWAVFGEGPALHGTARLKDQGMNEGKNAPLTAADVRFTAKGDVVYAFVMGWPAGRELAIAAMGTAAGHLKKPVARVEVVGTGAPLAFRQAADGLKVTLPAAAPALSYAFALKVLI</sequence>
<dbReference type="InterPro" id="IPR031919">
    <property type="entry name" value="Fucosidase_C"/>
</dbReference>
<dbReference type="InterPro" id="IPR013780">
    <property type="entry name" value="Glyco_hydro_b"/>
</dbReference>
<dbReference type="Pfam" id="PF01120">
    <property type="entry name" value="Alpha_L_fucos"/>
    <property type="match status" value="1"/>
</dbReference>
<feature type="domain" description="Alpha-L-fucosidase C-terminal" evidence="8">
    <location>
        <begin position="463"/>
        <end position="544"/>
    </location>
</feature>
<comment type="caution">
    <text evidence="9">The sequence shown here is derived from an EMBL/GenBank/DDBJ whole genome shotgun (WGS) entry which is preliminary data.</text>
</comment>
<proteinExistence type="inferred from homology"/>
<organism evidence="9 10">
    <name type="scientific">Telluria mixta</name>
    <dbReference type="NCBI Taxonomy" id="34071"/>
    <lineage>
        <taxon>Bacteria</taxon>
        <taxon>Pseudomonadati</taxon>
        <taxon>Pseudomonadota</taxon>
        <taxon>Betaproteobacteria</taxon>
        <taxon>Burkholderiales</taxon>
        <taxon>Oxalobacteraceae</taxon>
        <taxon>Telluria group</taxon>
        <taxon>Telluria</taxon>
    </lineage>
</organism>
<protein>
    <recommendedName>
        <fullName evidence="2">alpha-L-fucosidase</fullName>
        <ecNumber evidence="2">3.2.1.51</ecNumber>
    </recommendedName>
</protein>
<evidence type="ECO:0000259" key="8">
    <source>
        <dbReference type="Pfam" id="PF16757"/>
    </source>
</evidence>
<evidence type="ECO:0000256" key="3">
    <source>
        <dbReference type="ARBA" id="ARBA00022729"/>
    </source>
</evidence>
<evidence type="ECO:0000256" key="4">
    <source>
        <dbReference type="ARBA" id="ARBA00022801"/>
    </source>
</evidence>
<name>A0ABT2C4N8_9BURK</name>
<evidence type="ECO:0000256" key="2">
    <source>
        <dbReference type="ARBA" id="ARBA00012662"/>
    </source>
</evidence>
<dbReference type="Pfam" id="PF16757">
    <property type="entry name" value="Fucosidase_C"/>
    <property type="match status" value="1"/>
</dbReference>
<dbReference type="EMBL" id="JANUHC010000009">
    <property type="protein sequence ID" value="MCS0632335.1"/>
    <property type="molecule type" value="Genomic_DNA"/>
</dbReference>
<dbReference type="PANTHER" id="PTHR10030:SF37">
    <property type="entry name" value="ALPHA-L-FUCOSIDASE-RELATED"/>
    <property type="match status" value="1"/>
</dbReference>
<evidence type="ECO:0000313" key="9">
    <source>
        <dbReference type="EMBL" id="MCS0632335.1"/>
    </source>
</evidence>
<accession>A0ABT2C4N8</accession>
<evidence type="ECO:0000313" key="10">
    <source>
        <dbReference type="Proteomes" id="UP001165263"/>
    </source>
</evidence>
<keyword evidence="3 6" id="KW-0732">Signal</keyword>
<reference evidence="9" key="1">
    <citation type="submission" date="2022-08" db="EMBL/GenBank/DDBJ databases">
        <title>Reclassification of Massilia species as members of the genera Telluria, Duganella, Pseudoduganella, Mokoshia gen. nov. and Zemynaea gen. nov. using orthogonal and non-orthogonal genome-based approaches.</title>
        <authorList>
            <person name="Bowman J.P."/>
        </authorList>
    </citation>
    <scope>NUCLEOTIDE SEQUENCE</scope>
    <source>
        <strain evidence="9">LMG 11547</strain>
    </source>
</reference>
<evidence type="ECO:0000256" key="1">
    <source>
        <dbReference type="ARBA" id="ARBA00007951"/>
    </source>
</evidence>
<evidence type="ECO:0000256" key="5">
    <source>
        <dbReference type="ARBA" id="ARBA00023295"/>
    </source>
</evidence>
<dbReference type="InterPro" id="IPR000933">
    <property type="entry name" value="Glyco_hydro_29"/>
</dbReference>
<dbReference type="SMART" id="SM00812">
    <property type="entry name" value="Alpha_L_fucos"/>
    <property type="match status" value="1"/>
</dbReference>
<comment type="similarity">
    <text evidence="1">Belongs to the glycosyl hydrolase 29 family.</text>
</comment>
<keyword evidence="4" id="KW-0378">Hydrolase</keyword>
<evidence type="ECO:0000259" key="7">
    <source>
        <dbReference type="Pfam" id="PF01120"/>
    </source>
</evidence>
<dbReference type="EC" id="3.2.1.51" evidence="2"/>
<dbReference type="InterPro" id="IPR057739">
    <property type="entry name" value="Glyco_hydro_29_N"/>
</dbReference>
<gene>
    <name evidence="9" type="ORF">NX786_23675</name>
</gene>
<dbReference type="InterPro" id="IPR017853">
    <property type="entry name" value="GH"/>
</dbReference>
<keyword evidence="10" id="KW-1185">Reference proteome</keyword>
<evidence type="ECO:0000256" key="6">
    <source>
        <dbReference type="SAM" id="SignalP"/>
    </source>
</evidence>
<dbReference type="Gene3D" id="2.60.40.1180">
    <property type="entry name" value="Golgi alpha-mannosidase II"/>
    <property type="match status" value="1"/>
</dbReference>
<dbReference type="PANTHER" id="PTHR10030">
    <property type="entry name" value="ALPHA-L-FUCOSIDASE"/>
    <property type="match status" value="1"/>
</dbReference>
<dbReference type="SUPFAM" id="SSF51445">
    <property type="entry name" value="(Trans)glycosidases"/>
    <property type="match status" value="1"/>
</dbReference>